<sequence length="152" mass="18046">MFTFYTDLIDKSYCPFPKLDLLKSCINDVQTKKTNIKQHKIPTKKYNFITDDQRNSLIKMIIEDGFTIKNASERCSIKLSTAKAILKVYKTQGRVGKKQSRERKARTKCKIGKDRIDFMMEIRKKLPKIGFNQYLCFPTEKWFYQPIKEEQE</sequence>
<evidence type="ECO:0000313" key="1">
    <source>
        <dbReference type="EMBL" id="CAD8182718.1"/>
    </source>
</evidence>
<proteinExistence type="predicted"/>
<dbReference type="Proteomes" id="UP000689195">
    <property type="component" value="Unassembled WGS sequence"/>
</dbReference>
<accession>A0A8S1VXN4</accession>
<keyword evidence="2" id="KW-1185">Reference proteome</keyword>
<evidence type="ECO:0000313" key="2">
    <source>
        <dbReference type="Proteomes" id="UP000689195"/>
    </source>
</evidence>
<dbReference type="EMBL" id="CAJJDO010000079">
    <property type="protein sequence ID" value="CAD8182718.1"/>
    <property type="molecule type" value="Genomic_DNA"/>
</dbReference>
<dbReference type="AlphaFoldDB" id="A0A8S1VXN4"/>
<gene>
    <name evidence="1" type="ORF">PPENT_87.1.T0790090</name>
</gene>
<reference evidence="1" key="1">
    <citation type="submission" date="2021-01" db="EMBL/GenBank/DDBJ databases">
        <authorList>
            <consortium name="Genoscope - CEA"/>
            <person name="William W."/>
        </authorList>
    </citation>
    <scope>NUCLEOTIDE SEQUENCE</scope>
</reference>
<organism evidence="1 2">
    <name type="scientific">Paramecium pentaurelia</name>
    <dbReference type="NCBI Taxonomy" id="43138"/>
    <lineage>
        <taxon>Eukaryota</taxon>
        <taxon>Sar</taxon>
        <taxon>Alveolata</taxon>
        <taxon>Ciliophora</taxon>
        <taxon>Intramacronucleata</taxon>
        <taxon>Oligohymenophorea</taxon>
        <taxon>Peniculida</taxon>
        <taxon>Parameciidae</taxon>
        <taxon>Paramecium</taxon>
    </lineage>
</organism>
<name>A0A8S1VXN4_9CILI</name>
<protein>
    <submittedName>
        <fullName evidence="1">Uncharacterized protein</fullName>
    </submittedName>
</protein>
<comment type="caution">
    <text evidence="1">The sequence shown here is derived from an EMBL/GenBank/DDBJ whole genome shotgun (WGS) entry which is preliminary data.</text>
</comment>
<dbReference type="OrthoDB" id="10318778at2759"/>